<dbReference type="EMBL" id="BAAART010000055">
    <property type="protein sequence ID" value="GAA2231757.1"/>
    <property type="molecule type" value="Genomic_DNA"/>
</dbReference>
<keyword evidence="4" id="KW-1185">Reference proteome</keyword>
<keyword evidence="2" id="KW-0472">Membrane</keyword>
<evidence type="ECO:0000313" key="3">
    <source>
        <dbReference type="EMBL" id="GAA2231757.1"/>
    </source>
</evidence>
<comment type="caution">
    <text evidence="3">The sequence shown here is derived from an EMBL/GenBank/DDBJ whole genome shotgun (WGS) entry which is preliminary data.</text>
</comment>
<evidence type="ECO:0008006" key="5">
    <source>
        <dbReference type="Google" id="ProtNLM"/>
    </source>
</evidence>
<proteinExistence type="predicted"/>
<organism evidence="3 4">
    <name type="scientific">Streptomyces indiaensis</name>
    <dbReference type="NCBI Taxonomy" id="284033"/>
    <lineage>
        <taxon>Bacteria</taxon>
        <taxon>Bacillati</taxon>
        <taxon>Actinomycetota</taxon>
        <taxon>Actinomycetes</taxon>
        <taxon>Kitasatosporales</taxon>
        <taxon>Streptomycetaceae</taxon>
        <taxon>Streptomyces</taxon>
    </lineage>
</organism>
<protein>
    <recommendedName>
        <fullName evidence="5">Secreted protein</fullName>
    </recommendedName>
</protein>
<evidence type="ECO:0000256" key="1">
    <source>
        <dbReference type="SAM" id="MobiDB-lite"/>
    </source>
</evidence>
<keyword evidence="2" id="KW-1133">Transmembrane helix</keyword>
<keyword evidence="2" id="KW-0812">Transmembrane</keyword>
<gene>
    <name evidence="3" type="ORF">GCM10010104_27180</name>
</gene>
<dbReference type="Proteomes" id="UP001501474">
    <property type="component" value="Unassembled WGS sequence"/>
</dbReference>
<feature type="transmembrane region" description="Helical" evidence="2">
    <location>
        <begin position="6"/>
        <end position="25"/>
    </location>
</feature>
<evidence type="ECO:0000313" key="4">
    <source>
        <dbReference type="Proteomes" id="UP001501474"/>
    </source>
</evidence>
<name>A0ABN3DI90_9ACTN</name>
<accession>A0ABN3DI90</accession>
<evidence type="ECO:0000256" key="2">
    <source>
        <dbReference type="SAM" id="Phobius"/>
    </source>
</evidence>
<feature type="region of interest" description="Disordered" evidence="1">
    <location>
        <begin position="44"/>
        <end position="94"/>
    </location>
</feature>
<sequence length="94" mass="10164">MVETFVTVAVIVGLIVVGAFLIRLLNSQHGDRMAGVRYLRTGMPVAGPAPSARRRARGRVTTSGTRRPDRPGLGAMSRSQVLSPPAEKPRWTAR</sequence>
<reference evidence="3 4" key="1">
    <citation type="journal article" date="2019" name="Int. J. Syst. Evol. Microbiol.">
        <title>The Global Catalogue of Microorganisms (GCM) 10K type strain sequencing project: providing services to taxonomists for standard genome sequencing and annotation.</title>
        <authorList>
            <consortium name="The Broad Institute Genomics Platform"/>
            <consortium name="The Broad Institute Genome Sequencing Center for Infectious Disease"/>
            <person name="Wu L."/>
            <person name="Ma J."/>
        </authorList>
    </citation>
    <scope>NUCLEOTIDE SEQUENCE [LARGE SCALE GENOMIC DNA]</scope>
    <source>
        <strain evidence="3 4">JCM 3053</strain>
    </source>
</reference>